<accession>A0A554XAV4</accession>
<comment type="caution">
    <text evidence="1">The sequence shown here is derived from an EMBL/GenBank/DDBJ whole genome shotgun (WGS) entry which is preliminary data.</text>
</comment>
<gene>
    <name evidence="1" type="ORF">Ttaiw_00831</name>
</gene>
<name>A0A554XAV4_9BURK</name>
<reference evidence="1 2" key="1">
    <citation type="submission" date="2019-07" db="EMBL/GenBank/DDBJ databases">
        <title>Tepidimonas taiwanensis I1-1 draft genome.</title>
        <authorList>
            <person name="Da Costa M.S."/>
            <person name="Froufe H.J.C."/>
            <person name="Egas C."/>
            <person name="Albuquerque L."/>
        </authorList>
    </citation>
    <scope>NUCLEOTIDE SEQUENCE [LARGE SCALE GENOMIC DNA]</scope>
    <source>
        <strain evidence="1 2">I1-1</strain>
    </source>
</reference>
<dbReference type="RefSeq" id="WP_143897566.1">
    <property type="nucleotide sequence ID" value="NZ_CP083911.1"/>
</dbReference>
<dbReference type="Proteomes" id="UP000317763">
    <property type="component" value="Unassembled WGS sequence"/>
</dbReference>
<sequence>MSTERLKLGNREEDYLVRLSPFDWSLREVGRIQHQGREYVILRHALTGDLYARDISADYPRLIRAFANNHTN</sequence>
<proteinExistence type="predicted"/>
<protein>
    <submittedName>
        <fullName evidence="1">Uncharacterized protein</fullName>
    </submittedName>
</protein>
<evidence type="ECO:0000313" key="2">
    <source>
        <dbReference type="Proteomes" id="UP000317763"/>
    </source>
</evidence>
<keyword evidence="2" id="KW-1185">Reference proteome</keyword>
<evidence type="ECO:0000313" key="1">
    <source>
        <dbReference type="EMBL" id="TSE32970.1"/>
    </source>
</evidence>
<dbReference type="EMBL" id="VJOM01000006">
    <property type="protein sequence ID" value="TSE32970.1"/>
    <property type="molecule type" value="Genomic_DNA"/>
</dbReference>
<organism evidence="1 2">
    <name type="scientific">Tepidimonas taiwanensis</name>
    <dbReference type="NCBI Taxonomy" id="307486"/>
    <lineage>
        <taxon>Bacteria</taxon>
        <taxon>Pseudomonadati</taxon>
        <taxon>Pseudomonadota</taxon>
        <taxon>Betaproteobacteria</taxon>
        <taxon>Burkholderiales</taxon>
        <taxon>Tepidimonas</taxon>
    </lineage>
</organism>
<dbReference type="AlphaFoldDB" id="A0A554XAV4"/>